<dbReference type="AlphaFoldDB" id="A0A9J5Z751"/>
<evidence type="ECO:0000313" key="2">
    <source>
        <dbReference type="Proteomes" id="UP000824120"/>
    </source>
</evidence>
<proteinExistence type="predicted"/>
<comment type="caution">
    <text evidence="1">The sequence shown here is derived from an EMBL/GenBank/DDBJ whole genome shotgun (WGS) entry which is preliminary data.</text>
</comment>
<sequence length="234" mass="27858">MYHANLLLPLMSDYKILRQVFRRLRDFYPILTANQKNTDYLYPWFQMIVDRVTQFCFDRWTGQYKKDYGNEYYYYYDYNVSQCSYKITSLLIVMIPLKLEVLYISTLKLMTESRSTELQGFMKQILKASPRILQNYLILLQRHMAVAVPVNYAPTQGVNVMMEFLLIFLIDIPKHFIHHDKFNDMLEHVAEVTRKISTLVSKLLEESSENNINEVDFSASDLLQEIEQMKGDIR</sequence>
<evidence type="ECO:0000313" key="1">
    <source>
        <dbReference type="EMBL" id="KAG5608450.1"/>
    </source>
</evidence>
<organism evidence="1 2">
    <name type="scientific">Solanum commersonii</name>
    <name type="common">Commerson's wild potato</name>
    <name type="synonym">Commerson's nightshade</name>
    <dbReference type="NCBI Taxonomy" id="4109"/>
    <lineage>
        <taxon>Eukaryota</taxon>
        <taxon>Viridiplantae</taxon>
        <taxon>Streptophyta</taxon>
        <taxon>Embryophyta</taxon>
        <taxon>Tracheophyta</taxon>
        <taxon>Spermatophyta</taxon>
        <taxon>Magnoliopsida</taxon>
        <taxon>eudicotyledons</taxon>
        <taxon>Gunneridae</taxon>
        <taxon>Pentapetalae</taxon>
        <taxon>asterids</taxon>
        <taxon>lamiids</taxon>
        <taxon>Solanales</taxon>
        <taxon>Solanaceae</taxon>
        <taxon>Solanoideae</taxon>
        <taxon>Solaneae</taxon>
        <taxon>Solanum</taxon>
    </lineage>
</organism>
<accession>A0A9J5Z751</accession>
<reference evidence="1 2" key="1">
    <citation type="submission" date="2020-09" db="EMBL/GenBank/DDBJ databases">
        <title>De no assembly of potato wild relative species, Solanum commersonii.</title>
        <authorList>
            <person name="Cho K."/>
        </authorList>
    </citation>
    <scope>NUCLEOTIDE SEQUENCE [LARGE SCALE GENOMIC DNA]</scope>
    <source>
        <strain evidence="1">LZ3.2</strain>
        <tissue evidence="1">Leaf</tissue>
    </source>
</reference>
<dbReference type="EMBL" id="JACXVP010000004">
    <property type="protein sequence ID" value="KAG5608450.1"/>
    <property type="molecule type" value="Genomic_DNA"/>
</dbReference>
<keyword evidence="2" id="KW-1185">Reference proteome</keyword>
<protein>
    <submittedName>
        <fullName evidence="1">Uncharacterized protein</fullName>
    </submittedName>
</protein>
<name>A0A9J5Z751_SOLCO</name>
<gene>
    <name evidence="1" type="ORF">H5410_019731</name>
</gene>
<dbReference type="Proteomes" id="UP000824120">
    <property type="component" value="Chromosome 4"/>
</dbReference>